<dbReference type="EMBL" id="BSEC01000001">
    <property type="protein sequence ID" value="GLI92234.1"/>
    <property type="molecule type" value="Genomic_DNA"/>
</dbReference>
<dbReference type="PANTHER" id="PTHR46211:SF1">
    <property type="entry name" value="GLYCEROPHOSPHODIESTER PHOSPHODIESTERASE, CYTOPLASMIC"/>
    <property type="match status" value="1"/>
</dbReference>
<dbReference type="GO" id="GO:0006629">
    <property type="term" value="P:lipid metabolic process"/>
    <property type="evidence" value="ECO:0007669"/>
    <property type="project" value="InterPro"/>
</dbReference>
<evidence type="ECO:0000259" key="1">
    <source>
        <dbReference type="PROSITE" id="PS51704"/>
    </source>
</evidence>
<comment type="caution">
    <text evidence="2">The sequence shown here is derived from an EMBL/GenBank/DDBJ whole genome shotgun (WGS) entry which is preliminary data.</text>
</comment>
<keyword evidence="3" id="KW-1185">Reference proteome</keyword>
<accession>A0A9W6GSJ3</accession>
<dbReference type="GO" id="GO:0008081">
    <property type="term" value="F:phosphoric diester hydrolase activity"/>
    <property type="evidence" value="ECO:0007669"/>
    <property type="project" value="InterPro"/>
</dbReference>
<gene>
    <name evidence="2" type="ORF">LMG27198_12260</name>
</gene>
<evidence type="ECO:0000313" key="2">
    <source>
        <dbReference type="EMBL" id="GLI92234.1"/>
    </source>
</evidence>
<name>A0A9W6GSJ3_9HYPH</name>
<dbReference type="PANTHER" id="PTHR46211">
    <property type="entry name" value="GLYCEROPHOSPHORYL DIESTER PHOSPHODIESTERASE"/>
    <property type="match status" value="1"/>
</dbReference>
<protein>
    <submittedName>
        <fullName evidence="2">Glycerophosphoryl diester phosphodiesterase</fullName>
    </submittedName>
</protein>
<feature type="domain" description="GP-PDE" evidence="1">
    <location>
        <begin position="10"/>
        <end position="254"/>
    </location>
</feature>
<dbReference type="InterPro" id="IPR017946">
    <property type="entry name" value="PLC-like_Pdiesterase_TIM-brl"/>
</dbReference>
<evidence type="ECO:0000313" key="3">
    <source>
        <dbReference type="Proteomes" id="UP001144323"/>
    </source>
</evidence>
<dbReference type="Gene3D" id="3.20.20.190">
    <property type="entry name" value="Phosphatidylinositol (PI) phosphodiesterase"/>
    <property type="match status" value="1"/>
</dbReference>
<proteinExistence type="predicted"/>
<dbReference type="RefSeq" id="WP_281801325.1">
    <property type="nucleotide sequence ID" value="NZ_BSEC01000001.1"/>
</dbReference>
<dbReference type="PROSITE" id="PS51704">
    <property type="entry name" value="GP_PDE"/>
    <property type="match status" value="1"/>
</dbReference>
<reference evidence="2" key="1">
    <citation type="journal article" date="2023" name="Int. J. Syst. Evol. Microbiol.">
        <title>Methylocystis iwaonis sp. nov., a type II methane-oxidizing bacterium from surface soil of a rice paddy field in Japan, and emended description of the genus Methylocystis (ex Whittenbury et al. 1970) Bowman et al. 1993.</title>
        <authorList>
            <person name="Kaise H."/>
            <person name="Sawadogo J.B."/>
            <person name="Alam M.S."/>
            <person name="Ueno C."/>
            <person name="Dianou D."/>
            <person name="Shinjo R."/>
            <person name="Asakawa S."/>
        </authorList>
    </citation>
    <scope>NUCLEOTIDE SEQUENCE</scope>
    <source>
        <strain evidence="2">LMG27198</strain>
    </source>
</reference>
<dbReference type="SUPFAM" id="SSF51695">
    <property type="entry name" value="PLC-like phosphodiesterases"/>
    <property type="match status" value="1"/>
</dbReference>
<dbReference type="Pfam" id="PF03009">
    <property type="entry name" value="GDPD"/>
    <property type="match status" value="1"/>
</dbReference>
<organism evidence="2 3">
    <name type="scientific">Methylocystis echinoides</name>
    <dbReference type="NCBI Taxonomy" id="29468"/>
    <lineage>
        <taxon>Bacteria</taxon>
        <taxon>Pseudomonadati</taxon>
        <taxon>Pseudomonadota</taxon>
        <taxon>Alphaproteobacteria</taxon>
        <taxon>Hyphomicrobiales</taxon>
        <taxon>Methylocystaceae</taxon>
        <taxon>Methylocystis</taxon>
    </lineage>
</organism>
<dbReference type="InterPro" id="IPR030395">
    <property type="entry name" value="GP_PDE_dom"/>
</dbReference>
<dbReference type="AlphaFoldDB" id="A0A9W6GSJ3"/>
<sequence length="254" mass="27606">MTQAPDWLVARPIAHRGLHDSRAGVIENSLSAARAAIASGFGVECDVQLTRDGDLVVFHDDTLERLTAQAGDVAHFDARALAALELTGGRDKIPTFAAFLSEIGGRTPLVVELKSRFDGDLRGAQRAAALLADYAGPVAIESFDPEPMALLRAHAQTLGIAHVPLGMVGEARYSEADWPMLSPAQRVEMTHFLHYPRSRPDFLSWSLADLPHAIPFLLRTTPGLPVTTWTVRSPEQAALAAQWTDQIVFEGFRP</sequence>
<dbReference type="Proteomes" id="UP001144323">
    <property type="component" value="Unassembled WGS sequence"/>
</dbReference>